<accession>A0ABT9WIR3</accession>
<keyword evidence="3 6" id="KW-0812">Transmembrane</keyword>
<protein>
    <submittedName>
        <fullName evidence="7">Amino acid transporter</fullName>
    </submittedName>
</protein>
<dbReference type="Gene3D" id="1.20.1740.10">
    <property type="entry name" value="Amino acid/polyamine transporter I"/>
    <property type="match status" value="1"/>
</dbReference>
<evidence type="ECO:0000256" key="2">
    <source>
        <dbReference type="ARBA" id="ARBA00022475"/>
    </source>
</evidence>
<sequence>MQSSTELKKTIGMPQAVALYVSAVLGSGVLIVPGLAAELAGPASLLAWGGMVLLILPLALSMGLLSARYPNAGGVSHFVTLAFGSRAGTMIGWFFLMSVPIGAPVASLTGAGYMTAALGLGEGARIAIAAMMLTVGLLINIVGMQLAGKVQIGVVIAIVAVLIMTFILAVPHLDSNHFKPLVPHGWVSVGQAGAILFWCFIGWEAVSHLSEEFTDPERLRSKV</sequence>
<proteinExistence type="predicted"/>
<evidence type="ECO:0000313" key="8">
    <source>
        <dbReference type="Proteomes" id="UP001233836"/>
    </source>
</evidence>
<feature type="transmembrane region" description="Helical" evidence="6">
    <location>
        <begin position="78"/>
        <end position="103"/>
    </location>
</feature>
<evidence type="ECO:0000313" key="7">
    <source>
        <dbReference type="EMBL" id="MDQ0172924.1"/>
    </source>
</evidence>
<dbReference type="PANTHER" id="PTHR42770:SF13">
    <property type="entry name" value="L-METHIONINE_BRANCHED-CHAIN AMINO ACID EXPORTER YJEH"/>
    <property type="match status" value="1"/>
</dbReference>
<evidence type="ECO:0000256" key="1">
    <source>
        <dbReference type="ARBA" id="ARBA00004651"/>
    </source>
</evidence>
<feature type="transmembrane region" description="Helical" evidence="6">
    <location>
        <begin position="12"/>
        <end position="33"/>
    </location>
</feature>
<keyword evidence="2" id="KW-1003">Cell membrane</keyword>
<comment type="caution">
    <text evidence="7">The sequence shown here is derived from an EMBL/GenBank/DDBJ whole genome shotgun (WGS) entry which is preliminary data.</text>
</comment>
<name>A0ABT9WIR3_9BACL</name>
<dbReference type="EMBL" id="JAUSTI010000015">
    <property type="protein sequence ID" value="MDQ0172924.1"/>
    <property type="molecule type" value="Genomic_DNA"/>
</dbReference>
<feature type="transmembrane region" description="Helical" evidence="6">
    <location>
        <begin position="123"/>
        <end position="142"/>
    </location>
</feature>
<evidence type="ECO:0000256" key="3">
    <source>
        <dbReference type="ARBA" id="ARBA00022692"/>
    </source>
</evidence>
<gene>
    <name evidence="7" type="ORF">J2T19_004416</name>
</gene>
<dbReference type="InterPro" id="IPR050367">
    <property type="entry name" value="APC_superfamily"/>
</dbReference>
<keyword evidence="5 6" id="KW-0472">Membrane</keyword>
<evidence type="ECO:0000256" key="5">
    <source>
        <dbReference type="ARBA" id="ARBA00023136"/>
    </source>
</evidence>
<keyword evidence="8" id="KW-1185">Reference proteome</keyword>
<dbReference type="Pfam" id="PF13520">
    <property type="entry name" value="AA_permease_2"/>
    <property type="match status" value="1"/>
</dbReference>
<evidence type="ECO:0000256" key="6">
    <source>
        <dbReference type="SAM" id="Phobius"/>
    </source>
</evidence>
<feature type="transmembrane region" description="Helical" evidence="6">
    <location>
        <begin position="185"/>
        <end position="203"/>
    </location>
</feature>
<reference evidence="7 8" key="1">
    <citation type="submission" date="2023-07" db="EMBL/GenBank/DDBJ databases">
        <title>Sorghum-associated microbial communities from plants grown in Nebraska, USA.</title>
        <authorList>
            <person name="Schachtman D."/>
        </authorList>
    </citation>
    <scope>NUCLEOTIDE SEQUENCE [LARGE SCALE GENOMIC DNA]</scope>
    <source>
        <strain evidence="7 8">DS1314</strain>
    </source>
</reference>
<feature type="transmembrane region" description="Helical" evidence="6">
    <location>
        <begin position="154"/>
        <end position="173"/>
    </location>
</feature>
<dbReference type="Proteomes" id="UP001233836">
    <property type="component" value="Unassembled WGS sequence"/>
</dbReference>
<organism evidence="7 8">
    <name type="scientific">Paenibacillus tundrae</name>
    <dbReference type="NCBI Taxonomy" id="528187"/>
    <lineage>
        <taxon>Bacteria</taxon>
        <taxon>Bacillati</taxon>
        <taxon>Bacillota</taxon>
        <taxon>Bacilli</taxon>
        <taxon>Bacillales</taxon>
        <taxon>Paenibacillaceae</taxon>
        <taxon>Paenibacillus</taxon>
    </lineage>
</organism>
<evidence type="ECO:0000256" key="4">
    <source>
        <dbReference type="ARBA" id="ARBA00022989"/>
    </source>
</evidence>
<feature type="transmembrane region" description="Helical" evidence="6">
    <location>
        <begin position="45"/>
        <end position="66"/>
    </location>
</feature>
<dbReference type="InterPro" id="IPR002293">
    <property type="entry name" value="AA/rel_permease1"/>
</dbReference>
<dbReference type="PANTHER" id="PTHR42770">
    <property type="entry name" value="AMINO ACID TRANSPORTER-RELATED"/>
    <property type="match status" value="1"/>
</dbReference>
<comment type="subcellular location">
    <subcellularLocation>
        <location evidence="1">Cell membrane</location>
        <topology evidence="1">Multi-pass membrane protein</topology>
    </subcellularLocation>
</comment>
<keyword evidence="4 6" id="KW-1133">Transmembrane helix</keyword>